<reference evidence="16 17" key="1">
    <citation type="submission" date="2018-05" db="EMBL/GenBank/DDBJ databases">
        <title>Genetic diversity of glacier-inhabiting Cryobacterium bacteria in China and description of Cryobacterium mengkeensis sp. nov. and Arthrobacter glacialis sp. nov.</title>
        <authorList>
            <person name="Liu Q."/>
            <person name="Xin Y.-H."/>
        </authorList>
    </citation>
    <scope>NUCLEOTIDE SEQUENCE [LARGE SCALE GENOMIC DNA]</scope>
    <source>
        <strain evidence="16 17">SK-1</strain>
    </source>
</reference>
<evidence type="ECO:0000256" key="4">
    <source>
        <dbReference type="ARBA" id="ARBA00017632"/>
    </source>
</evidence>
<keyword evidence="6" id="KW-0479">Metal-binding</keyword>
<dbReference type="InterPro" id="IPR023005">
    <property type="entry name" value="Nucleoside_diP_kinase_AS"/>
</dbReference>
<dbReference type="AlphaFoldDB" id="A0A317ZRR6"/>
<dbReference type="PROSITE" id="PS51374">
    <property type="entry name" value="NDPK_LIKE"/>
    <property type="match status" value="1"/>
</dbReference>
<proteinExistence type="inferred from homology"/>
<keyword evidence="5 14" id="KW-0808">Transferase</keyword>
<dbReference type="Proteomes" id="UP000246722">
    <property type="component" value="Unassembled WGS sequence"/>
</dbReference>
<dbReference type="EMBL" id="QHLY01000012">
    <property type="protein sequence ID" value="PXA67799.1"/>
    <property type="molecule type" value="Genomic_DNA"/>
</dbReference>
<sequence length="139" mass="15153">MTQVQETLVLVKPDGVARNLSGEILRRIEAKGYSLVDIKLVQAERSLLAEHYAEHAGKPFFEPLVEFMESGQILALRVAGDRVIEGFRALAGTTDPTTAAPGTIRGDLGRDWGLKVQQNLVHGSDSPESAARELALWFA</sequence>
<feature type="domain" description="Nucleoside diphosphate kinase-like" evidence="15">
    <location>
        <begin position="4"/>
        <end position="139"/>
    </location>
</feature>
<keyword evidence="17" id="KW-1185">Reference proteome</keyword>
<evidence type="ECO:0000256" key="8">
    <source>
        <dbReference type="ARBA" id="ARBA00022777"/>
    </source>
</evidence>
<dbReference type="InterPro" id="IPR036850">
    <property type="entry name" value="NDK-like_dom_sf"/>
</dbReference>
<organism evidence="16 17">
    <name type="scientific">Cryobacterium arcticum</name>
    <dbReference type="NCBI Taxonomy" id="670052"/>
    <lineage>
        <taxon>Bacteria</taxon>
        <taxon>Bacillati</taxon>
        <taxon>Actinomycetota</taxon>
        <taxon>Actinomycetes</taxon>
        <taxon>Micrococcales</taxon>
        <taxon>Microbacteriaceae</taxon>
        <taxon>Cryobacterium</taxon>
    </lineage>
</organism>
<dbReference type="GO" id="GO:0004550">
    <property type="term" value="F:nucleoside diphosphate kinase activity"/>
    <property type="evidence" value="ECO:0007669"/>
    <property type="project" value="UniProtKB-EC"/>
</dbReference>
<dbReference type="PANTHER" id="PTHR11349">
    <property type="entry name" value="NUCLEOSIDE DIPHOSPHATE KINASE"/>
    <property type="match status" value="1"/>
</dbReference>
<comment type="similarity">
    <text evidence="2 12 13">Belongs to the NDK family.</text>
</comment>
<keyword evidence="9 14" id="KW-0067">ATP-binding</keyword>
<evidence type="ECO:0000256" key="11">
    <source>
        <dbReference type="ARBA" id="ARBA00023080"/>
    </source>
</evidence>
<evidence type="ECO:0000313" key="16">
    <source>
        <dbReference type="EMBL" id="PXA67799.1"/>
    </source>
</evidence>
<dbReference type="Gene3D" id="3.30.70.141">
    <property type="entry name" value="Nucleoside diphosphate kinase-like domain"/>
    <property type="match status" value="1"/>
</dbReference>
<evidence type="ECO:0000256" key="3">
    <source>
        <dbReference type="ARBA" id="ARBA00012966"/>
    </source>
</evidence>
<evidence type="ECO:0000256" key="13">
    <source>
        <dbReference type="RuleBase" id="RU004011"/>
    </source>
</evidence>
<dbReference type="PROSITE" id="PS00469">
    <property type="entry name" value="NDPK"/>
    <property type="match status" value="1"/>
</dbReference>
<feature type="binding site" evidence="12">
    <location>
        <position position="119"/>
    </location>
    <ligand>
        <name>ATP</name>
        <dbReference type="ChEBI" id="CHEBI:30616"/>
    </ligand>
</feature>
<evidence type="ECO:0000256" key="6">
    <source>
        <dbReference type="ARBA" id="ARBA00022723"/>
    </source>
</evidence>
<evidence type="ECO:0000256" key="12">
    <source>
        <dbReference type="PROSITE-ProRule" id="PRU00706"/>
    </source>
</evidence>
<protein>
    <recommendedName>
        <fullName evidence="4 14">Nucleoside diphosphate kinase</fullName>
        <ecNumber evidence="3 14">2.7.4.6</ecNumber>
    </recommendedName>
</protein>
<comment type="cofactor">
    <cofactor evidence="1">
        <name>Mg(2+)</name>
        <dbReference type="ChEBI" id="CHEBI:18420"/>
    </cofactor>
</comment>
<evidence type="ECO:0000256" key="5">
    <source>
        <dbReference type="ARBA" id="ARBA00022679"/>
    </source>
</evidence>
<accession>A0A317ZRR6</accession>
<dbReference type="PRINTS" id="PR01243">
    <property type="entry name" value="NUCDPKINASE"/>
</dbReference>
<keyword evidence="8 14" id="KW-0418">Kinase</keyword>
<dbReference type="InterPro" id="IPR001564">
    <property type="entry name" value="Nucleoside_diP_kinase"/>
</dbReference>
<feature type="binding site" evidence="12">
    <location>
        <position position="12"/>
    </location>
    <ligand>
        <name>ATP</name>
        <dbReference type="ChEBI" id="CHEBI:30616"/>
    </ligand>
</feature>
<feature type="binding site" evidence="12">
    <location>
        <position position="105"/>
    </location>
    <ligand>
        <name>ATP</name>
        <dbReference type="ChEBI" id="CHEBI:30616"/>
    </ligand>
</feature>
<dbReference type="SMART" id="SM00562">
    <property type="entry name" value="NDK"/>
    <property type="match status" value="1"/>
</dbReference>
<evidence type="ECO:0000256" key="1">
    <source>
        <dbReference type="ARBA" id="ARBA00001946"/>
    </source>
</evidence>
<evidence type="ECO:0000313" key="17">
    <source>
        <dbReference type="Proteomes" id="UP000246722"/>
    </source>
</evidence>
<dbReference type="EC" id="2.7.4.6" evidence="3 14"/>
<comment type="catalytic activity">
    <reaction evidence="14">
        <text>a 2'-deoxyribonucleoside 5'-diphosphate + ATP = a 2'-deoxyribonucleoside 5'-triphosphate + ADP</text>
        <dbReference type="Rhea" id="RHEA:44640"/>
        <dbReference type="ChEBI" id="CHEBI:30616"/>
        <dbReference type="ChEBI" id="CHEBI:61560"/>
        <dbReference type="ChEBI" id="CHEBI:73316"/>
        <dbReference type="ChEBI" id="CHEBI:456216"/>
        <dbReference type="EC" id="2.7.4.6"/>
    </reaction>
</comment>
<dbReference type="InterPro" id="IPR034907">
    <property type="entry name" value="NDK-like_dom"/>
</dbReference>
<dbReference type="GO" id="GO:0006228">
    <property type="term" value="P:UTP biosynthetic process"/>
    <property type="evidence" value="ECO:0007669"/>
    <property type="project" value="InterPro"/>
</dbReference>
<feature type="binding site" evidence="12">
    <location>
        <position position="88"/>
    </location>
    <ligand>
        <name>ATP</name>
        <dbReference type="ChEBI" id="CHEBI:30616"/>
    </ligand>
</feature>
<evidence type="ECO:0000256" key="14">
    <source>
        <dbReference type="RuleBase" id="RU004013"/>
    </source>
</evidence>
<keyword evidence="11" id="KW-0546">Nucleotide metabolism</keyword>
<dbReference type="Pfam" id="PF00334">
    <property type="entry name" value="NDK"/>
    <property type="match status" value="1"/>
</dbReference>
<dbReference type="OrthoDB" id="9801161at2"/>
<feature type="binding site" evidence="12">
    <location>
        <position position="60"/>
    </location>
    <ligand>
        <name>ATP</name>
        <dbReference type="ChEBI" id="CHEBI:30616"/>
    </ligand>
</feature>
<dbReference type="GO" id="GO:0005524">
    <property type="term" value="F:ATP binding"/>
    <property type="evidence" value="ECO:0007669"/>
    <property type="project" value="UniProtKB-KW"/>
</dbReference>
<dbReference type="GO" id="GO:0006183">
    <property type="term" value="P:GTP biosynthetic process"/>
    <property type="evidence" value="ECO:0007669"/>
    <property type="project" value="InterPro"/>
</dbReference>
<name>A0A317ZRR6_9MICO</name>
<evidence type="ECO:0000259" key="15">
    <source>
        <dbReference type="SMART" id="SM00562"/>
    </source>
</evidence>
<dbReference type="NCBIfam" id="NF001908">
    <property type="entry name" value="PRK00668.1"/>
    <property type="match status" value="1"/>
</dbReference>
<dbReference type="CDD" id="cd04413">
    <property type="entry name" value="NDPk_I"/>
    <property type="match status" value="1"/>
</dbReference>
<evidence type="ECO:0000256" key="2">
    <source>
        <dbReference type="ARBA" id="ARBA00008142"/>
    </source>
</evidence>
<gene>
    <name evidence="16" type="ORF">CTB96_14025</name>
</gene>
<evidence type="ECO:0000256" key="10">
    <source>
        <dbReference type="ARBA" id="ARBA00022842"/>
    </source>
</evidence>
<dbReference type="RefSeq" id="WP_110127473.1">
    <property type="nucleotide sequence ID" value="NZ_QHLY01000012.1"/>
</dbReference>
<dbReference type="FunFam" id="3.30.70.141:FF:000003">
    <property type="entry name" value="Nucleoside diphosphate kinase"/>
    <property type="match status" value="1"/>
</dbReference>
<keyword evidence="10" id="KW-0460">Magnesium</keyword>
<dbReference type="GO" id="GO:0006241">
    <property type="term" value="P:CTP biosynthetic process"/>
    <property type="evidence" value="ECO:0007669"/>
    <property type="project" value="InterPro"/>
</dbReference>
<evidence type="ECO:0000256" key="7">
    <source>
        <dbReference type="ARBA" id="ARBA00022741"/>
    </source>
</evidence>
<comment type="caution">
    <text evidence="16">The sequence shown here is derived from an EMBL/GenBank/DDBJ whole genome shotgun (WGS) entry which is preliminary data.</text>
</comment>
<dbReference type="SUPFAM" id="SSF54919">
    <property type="entry name" value="Nucleoside diphosphate kinase, NDK"/>
    <property type="match status" value="1"/>
</dbReference>
<feature type="active site" description="Pros-phosphohistidine intermediate" evidence="12">
    <location>
        <position position="122"/>
    </location>
</feature>
<feature type="binding site" evidence="12">
    <location>
        <position position="94"/>
    </location>
    <ligand>
        <name>ATP</name>
        <dbReference type="ChEBI" id="CHEBI:30616"/>
    </ligand>
</feature>
<dbReference type="GO" id="GO:0046872">
    <property type="term" value="F:metal ion binding"/>
    <property type="evidence" value="ECO:0007669"/>
    <property type="project" value="UniProtKB-KW"/>
</dbReference>
<keyword evidence="7 14" id="KW-0547">Nucleotide-binding</keyword>
<evidence type="ECO:0000256" key="9">
    <source>
        <dbReference type="ARBA" id="ARBA00022840"/>
    </source>
</evidence>